<dbReference type="Gene3D" id="3.30.565.10">
    <property type="entry name" value="Histidine kinase-like ATPase, C-terminal domain"/>
    <property type="match status" value="1"/>
</dbReference>
<evidence type="ECO:0000256" key="3">
    <source>
        <dbReference type="ARBA" id="ARBA00022553"/>
    </source>
</evidence>
<evidence type="ECO:0000256" key="6">
    <source>
        <dbReference type="ARBA" id="ARBA00022777"/>
    </source>
</evidence>
<dbReference type="InterPro" id="IPR036890">
    <property type="entry name" value="HATPase_C_sf"/>
</dbReference>
<dbReference type="SUPFAM" id="SSF55874">
    <property type="entry name" value="ATPase domain of HSP90 chaperone/DNA topoisomerase II/histidine kinase"/>
    <property type="match status" value="1"/>
</dbReference>
<dbReference type="Proteomes" id="UP000824151">
    <property type="component" value="Unassembled WGS sequence"/>
</dbReference>
<dbReference type="EMBL" id="DXGD01000424">
    <property type="protein sequence ID" value="HIX00739.1"/>
    <property type="molecule type" value="Genomic_DNA"/>
</dbReference>
<name>A0A9D1UUQ0_9MICC</name>
<dbReference type="InterPro" id="IPR011712">
    <property type="entry name" value="Sig_transdc_His_kin_sub3_dim/P"/>
</dbReference>
<keyword evidence="9" id="KW-0472">Membrane</keyword>
<reference evidence="11" key="2">
    <citation type="submission" date="2021-04" db="EMBL/GenBank/DDBJ databases">
        <authorList>
            <person name="Gilroy R."/>
        </authorList>
    </citation>
    <scope>NUCLEOTIDE SEQUENCE</scope>
    <source>
        <strain evidence="11">ChiHejej3B27-3195</strain>
    </source>
</reference>
<dbReference type="GO" id="GO:0046983">
    <property type="term" value="F:protein dimerization activity"/>
    <property type="evidence" value="ECO:0007669"/>
    <property type="project" value="InterPro"/>
</dbReference>
<proteinExistence type="predicted"/>
<organism evidence="11 12">
    <name type="scientific">Candidatus Nesterenkonia stercoripullorum</name>
    <dbReference type="NCBI Taxonomy" id="2838701"/>
    <lineage>
        <taxon>Bacteria</taxon>
        <taxon>Bacillati</taxon>
        <taxon>Actinomycetota</taxon>
        <taxon>Actinomycetes</taxon>
        <taxon>Micrococcales</taxon>
        <taxon>Micrococcaceae</taxon>
        <taxon>Nesterenkonia</taxon>
    </lineage>
</organism>
<comment type="catalytic activity">
    <reaction evidence="1">
        <text>ATP + protein L-histidine = ADP + protein N-phospho-L-histidine.</text>
        <dbReference type="EC" id="2.7.13.3"/>
    </reaction>
</comment>
<dbReference type="GO" id="GO:0016020">
    <property type="term" value="C:membrane"/>
    <property type="evidence" value="ECO:0007669"/>
    <property type="project" value="InterPro"/>
</dbReference>
<dbReference type="PANTHER" id="PTHR24421:SF10">
    <property type="entry name" value="NITRATE_NITRITE SENSOR PROTEIN NARQ"/>
    <property type="match status" value="1"/>
</dbReference>
<dbReference type="GO" id="GO:0000155">
    <property type="term" value="F:phosphorelay sensor kinase activity"/>
    <property type="evidence" value="ECO:0007669"/>
    <property type="project" value="InterPro"/>
</dbReference>
<feature type="transmembrane region" description="Helical" evidence="9">
    <location>
        <begin position="28"/>
        <end position="48"/>
    </location>
</feature>
<gene>
    <name evidence="11" type="ORF">H9871_11440</name>
</gene>
<sequence>MLDTSVGSGKTAGQLRSRPSASFHRRRLVALGALLPVGALSLAAYWLARRCAQDEERLMQHTAQVLQQERERIANELHNVVAHDLTVVTMHARALELTLSPAERRRSLRAISTSASEALQGIRRMLHIVHDDEPTTPAAENITAHLRTLAEKLEALGIPAVLNAPSHPVMSADVAAALRQIANECVTNILKHAPGTPDVRITLALTPLAVEFTAWNAPSHDDGVPPPHPSGTGLGRIAAQAEQLGGNATAGPEDGGWSVSVRLGRKETKVAIHQGSPGV</sequence>
<dbReference type="GO" id="GO:0005524">
    <property type="term" value="F:ATP binding"/>
    <property type="evidence" value="ECO:0007669"/>
    <property type="project" value="UniProtKB-KW"/>
</dbReference>
<keyword evidence="8" id="KW-0902">Two-component regulatory system</keyword>
<comment type="caution">
    <text evidence="11">The sequence shown here is derived from an EMBL/GenBank/DDBJ whole genome shotgun (WGS) entry which is preliminary data.</text>
</comment>
<keyword evidence="6" id="KW-0418">Kinase</keyword>
<dbReference type="EC" id="2.7.13.3" evidence="2"/>
<evidence type="ECO:0000313" key="12">
    <source>
        <dbReference type="Proteomes" id="UP000824151"/>
    </source>
</evidence>
<evidence type="ECO:0000313" key="11">
    <source>
        <dbReference type="EMBL" id="HIX00739.1"/>
    </source>
</evidence>
<evidence type="ECO:0000256" key="1">
    <source>
        <dbReference type="ARBA" id="ARBA00000085"/>
    </source>
</evidence>
<keyword evidence="5" id="KW-0547">Nucleotide-binding</keyword>
<dbReference type="AlphaFoldDB" id="A0A9D1UUQ0"/>
<accession>A0A9D1UUQ0</accession>
<dbReference type="Gene3D" id="1.20.5.1930">
    <property type="match status" value="1"/>
</dbReference>
<keyword evidence="3" id="KW-0597">Phosphoprotein</keyword>
<keyword evidence="7" id="KW-0067">ATP-binding</keyword>
<keyword evidence="9" id="KW-0812">Transmembrane</keyword>
<feature type="domain" description="Signal transduction histidine kinase subgroup 3 dimerisation and phosphoacceptor" evidence="10">
    <location>
        <begin position="69"/>
        <end position="130"/>
    </location>
</feature>
<evidence type="ECO:0000256" key="8">
    <source>
        <dbReference type="ARBA" id="ARBA00023012"/>
    </source>
</evidence>
<evidence type="ECO:0000256" key="9">
    <source>
        <dbReference type="SAM" id="Phobius"/>
    </source>
</evidence>
<dbReference type="Pfam" id="PF07730">
    <property type="entry name" value="HisKA_3"/>
    <property type="match status" value="1"/>
</dbReference>
<evidence type="ECO:0000256" key="7">
    <source>
        <dbReference type="ARBA" id="ARBA00022840"/>
    </source>
</evidence>
<evidence type="ECO:0000256" key="5">
    <source>
        <dbReference type="ARBA" id="ARBA00022741"/>
    </source>
</evidence>
<dbReference type="PANTHER" id="PTHR24421">
    <property type="entry name" value="NITRATE/NITRITE SENSOR PROTEIN NARX-RELATED"/>
    <property type="match status" value="1"/>
</dbReference>
<keyword evidence="9" id="KW-1133">Transmembrane helix</keyword>
<dbReference type="InterPro" id="IPR050482">
    <property type="entry name" value="Sensor_HK_TwoCompSys"/>
</dbReference>
<evidence type="ECO:0000259" key="10">
    <source>
        <dbReference type="Pfam" id="PF07730"/>
    </source>
</evidence>
<protein>
    <recommendedName>
        <fullName evidence="2">histidine kinase</fullName>
        <ecNumber evidence="2">2.7.13.3</ecNumber>
    </recommendedName>
</protein>
<keyword evidence="4" id="KW-0808">Transferase</keyword>
<evidence type="ECO:0000256" key="2">
    <source>
        <dbReference type="ARBA" id="ARBA00012438"/>
    </source>
</evidence>
<evidence type="ECO:0000256" key="4">
    <source>
        <dbReference type="ARBA" id="ARBA00022679"/>
    </source>
</evidence>
<reference evidence="11" key="1">
    <citation type="journal article" date="2021" name="PeerJ">
        <title>Extensive microbial diversity within the chicken gut microbiome revealed by metagenomics and culture.</title>
        <authorList>
            <person name="Gilroy R."/>
            <person name="Ravi A."/>
            <person name="Getino M."/>
            <person name="Pursley I."/>
            <person name="Horton D.L."/>
            <person name="Alikhan N.F."/>
            <person name="Baker D."/>
            <person name="Gharbi K."/>
            <person name="Hall N."/>
            <person name="Watson M."/>
            <person name="Adriaenssens E.M."/>
            <person name="Foster-Nyarko E."/>
            <person name="Jarju S."/>
            <person name="Secka A."/>
            <person name="Antonio M."/>
            <person name="Oren A."/>
            <person name="Chaudhuri R.R."/>
            <person name="La Ragione R."/>
            <person name="Hildebrand F."/>
            <person name="Pallen M.J."/>
        </authorList>
    </citation>
    <scope>NUCLEOTIDE SEQUENCE</scope>
    <source>
        <strain evidence="11">ChiHejej3B27-3195</strain>
    </source>
</reference>